<dbReference type="InterPro" id="IPR023346">
    <property type="entry name" value="Lysozyme-like_dom_sf"/>
</dbReference>
<dbReference type="EMBL" id="QGGV01000008">
    <property type="protein sequence ID" value="PWK55243.1"/>
    <property type="molecule type" value="Genomic_DNA"/>
</dbReference>
<accession>A0A316G3K5</accession>
<dbReference type="AlphaFoldDB" id="A0A316G3K5"/>
<comment type="caution">
    <text evidence="4">The sequence shown here is derived from an EMBL/GenBank/DDBJ whole genome shotgun (WGS) entry which is preliminary data.</text>
</comment>
<evidence type="ECO:0000313" key="4">
    <source>
        <dbReference type="EMBL" id="PWK55243.1"/>
    </source>
</evidence>
<proteinExistence type="inferred from homology"/>
<evidence type="ECO:0000256" key="1">
    <source>
        <dbReference type="ARBA" id="ARBA00009387"/>
    </source>
</evidence>
<dbReference type="Proteomes" id="UP000245390">
    <property type="component" value="Unassembled WGS sequence"/>
</dbReference>
<dbReference type="SUPFAM" id="SSF53955">
    <property type="entry name" value="Lysozyme-like"/>
    <property type="match status" value="1"/>
</dbReference>
<reference evidence="4 5" key="1">
    <citation type="submission" date="2018-05" db="EMBL/GenBank/DDBJ databases">
        <title>Genomic Encyclopedia of Type Strains, Phase IV (KMG-IV): sequencing the most valuable type-strain genomes for metagenomic binning, comparative biology and taxonomic classification.</title>
        <authorList>
            <person name="Goeker M."/>
        </authorList>
    </citation>
    <scope>NUCLEOTIDE SEQUENCE [LARGE SCALE GENOMIC DNA]</scope>
    <source>
        <strain evidence="4 5">DSM 103371</strain>
    </source>
</reference>
<name>A0A316G3K5_9RHOB</name>
<gene>
    <name evidence="4" type="ORF">C8D95_108122</name>
</gene>
<feature type="signal peptide" evidence="2">
    <location>
        <begin position="1"/>
        <end position="21"/>
    </location>
</feature>
<comment type="similarity">
    <text evidence="1">Belongs to the virb1 family.</text>
</comment>
<organism evidence="4 5">
    <name type="scientific">Silicimonas algicola</name>
    <dbReference type="NCBI Taxonomy" id="1826607"/>
    <lineage>
        <taxon>Bacteria</taxon>
        <taxon>Pseudomonadati</taxon>
        <taxon>Pseudomonadota</taxon>
        <taxon>Alphaproteobacteria</taxon>
        <taxon>Rhodobacterales</taxon>
        <taxon>Paracoccaceae</taxon>
    </lineage>
</organism>
<feature type="domain" description="Transglycosylase SLT" evidence="3">
    <location>
        <begin position="81"/>
        <end position="150"/>
    </location>
</feature>
<feature type="chain" id="PRO_5016279165" evidence="2">
    <location>
        <begin position="22"/>
        <end position="194"/>
    </location>
</feature>
<dbReference type="PROSITE" id="PS51257">
    <property type="entry name" value="PROKAR_LIPOPROTEIN"/>
    <property type="match status" value="1"/>
</dbReference>
<dbReference type="InterPro" id="IPR008258">
    <property type="entry name" value="Transglycosylase_SLT_dom_1"/>
</dbReference>
<keyword evidence="5" id="KW-1185">Reference proteome</keyword>
<dbReference type="KEGG" id="salo:EF888_06670"/>
<evidence type="ECO:0000256" key="2">
    <source>
        <dbReference type="SAM" id="SignalP"/>
    </source>
</evidence>
<evidence type="ECO:0000259" key="3">
    <source>
        <dbReference type="Pfam" id="PF01464"/>
    </source>
</evidence>
<dbReference type="Gene3D" id="1.10.530.10">
    <property type="match status" value="1"/>
</dbReference>
<sequence>MRRIAVFAVVLGMALSSCGRAPEAAQIAPLPGSLWDGRPEAGAWTKSAMDALDGYGTSLVDTVPGDIDTYCPQYRHLDREGRKAFWVTFLSALAKHESTWRPEAAGGGGAWLGLLQISPQTAQGYGCRAASAGALKDGGANLSCGIRIMAVTVPRDGVISAGMRGVAADWGPFRTASKRADIQAATRSQPWCHG</sequence>
<dbReference type="Pfam" id="PF01464">
    <property type="entry name" value="SLT"/>
    <property type="match status" value="1"/>
</dbReference>
<protein>
    <submittedName>
        <fullName evidence="4">Transglycosylase-like protein with SLT domain</fullName>
    </submittedName>
</protein>
<keyword evidence="2" id="KW-0732">Signal</keyword>
<dbReference type="OrthoDB" id="5763339at2"/>
<evidence type="ECO:0000313" key="5">
    <source>
        <dbReference type="Proteomes" id="UP000245390"/>
    </source>
</evidence>